<dbReference type="Pfam" id="PF13556">
    <property type="entry name" value="HTH_30"/>
    <property type="match status" value="1"/>
</dbReference>
<proteinExistence type="predicted"/>
<organism evidence="3 4">
    <name type="scientific">Microterricola gilva</name>
    <dbReference type="NCBI Taxonomy" id="393267"/>
    <lineage>
        <taxon>Bacteria</taxon>
        <taxon>Bacillati</taxon>
        <taxon>Actinomycetota</taxon>
        <taxon>Actinomycetes</taxon>
        <taxon>Micrococcales</taxon>
        <taxon>Microbacteriaceae</taxon>
        <taxon>Microterricola</taxon>
    </lineage>
</organism>
<accession>A0A4Q8AI67</accession>
<protein>
    <submittedName>
        <fullName evidence="3">Purine catabolism regulator</fullName>
    </submittedName>
</protein>
<feature type="domain" description="Purine catabolism PurC-like" evidence="1">
    <location>
        <begin position="32"/>
        <end position="136"/>
    </location>
</feature>
<reference evidence="3 4" key="1">
    <citation type="submission" date="2019-02" db="EMBL/GenBank/DDBJ databases">
        <title>Sequencing the genomes of 1000 actinobacteria strains.</title>
        <authorList>
            <person name="Klenk H.-P."/>
        </authorList>
    </citation>
    <scope>NUCLEOTIDE SEQUENCE [LARGE SCALE GENOMIC DNA]</scope>
    <source>
        <strain evidence="3 4">DSM 18319</strain>
    </source>
</reference>
<evidence type="ECO:0000313" key="4">
    <source>
        <dbReference type="Proteomes" id="UP000291483"/>
    </source>
</evidence>
<sequence length="512" mass="55192">MPPSIRAILQNPAFNVRVVNVRDGAPAGAPDGALDEPLSWVHSSDLADPTEFLEPGQLLLTDGAQFPQRARAQEYYDAYVERLAALGIRGLGFATAVIHPQIPPRLISACERAGMPLLEVSNRTPFIAIIRFISAELSREQLARVEWSLNAQRAISRAALRPDGLRSILAELEKQLGCWVLLFDAAGNRVPFPTRHPIPGDLVDSVADAATQALKKGTRSASRQSGPQEFTLQTLGGGKRLRGALALGTSEAMDPAGADLLGSVIGLASLALEQNRALDNARRHLRAGLLEQLLAGDRTVADRTAEKVWGRLPEEPITVSVVRDAQHGDHLLEALELESDEHRGGVFYAQRNDHIVAIAGEKHGGDLRELFAAHRATVGSSTPMRYAELGRGVTEAERALARAVETGADDVGFTELLGDGMLGLLSTDRAAAVARGVLLPVAGHDAREGTALVPTLRAWIANNCAWEPTAQRLGIHRHTLRNRIDLAGTLLGLDLDLLQDRLELWAAVQFTE</sequence>
<dbReference type="InterPro" id="IPR051448">
    <property type="entry name" value="CdaR-like_regulators"/>
</dbReference>
<dbReference type="Gene3D" id="1.10.10.2840">
    <property type="entry name" value="PucR C-terminal helix-turn-helix domain"/>
    <property type="match status" value="1"/>
</dbReference>
<comment type="caution">
    <text evidence="3">The sequence shown here is derived from an EMBL/GenBank/DDBJ whole genome shotgun (WGS) entry which is preliminary data.</text>
</comment>
<dbReference type="InterPro" id="IPR025736">
    <property type="entry name" value="PucR_C-HTH_dom"/>
</dbReference>
<dbReference type="OrthoDB" id="8450798at2"/>
<dbReference type="InterPro" id="IPR012914">
    <property type="entry name" value="PucR_dom"/>
</dbReference>
<evidence type="ECO:0000259" key="1">
    <source>
        <dbReference type="Pfam" id="PF07905"/>
    </source>
</evidence>
<feature type="domain" description="PucR C-terminal helix-turn-helix" evidence="2">
    <location>
        <begin position="452"/>
        <end position="508"/>
    </location>
</feature>
<dbReference type="InterPro" id="IPR042070">
    <property type="entry name" value="PucR_C-HTH_sf"/>
</dbReference>
<dbReference type="PANTHER" id="PTHR33744:SF1">
    <property type="entry name" value="DNA-BINDING TRANSCRIPTIONAL ACTIVATOR ADER"/>
    <property type="match status" value="1"/>
</dbReference>
<dbReference type="PANTHER" id="PTHR33744">
    <property type="entry name" value="CARBOHYDRATE DIACID REGULATOR"/>
    <property type="match status" value="1"/>
</dbReference>
<dbReference type="EMBL" id="SHLC01000001">
    <property type="protein sequence ID" value="RZU64054.1"/>
    <property type="molecule type" value="Genomic_DNA"/>
</dbReference>
<evidence type="ECO:0000313" key="3">
    <source>
        <dbReference type="EMBL" id="RZU64054.1"/>
    </source>
</evidence>
<dbReference type="Proteomes" id="UP000291483">
    <property type="component" value="Unassembled WGS sequence"/>
</dbReference>
<name>A0A4Q8AI67_9MICO</name>
<dbReference type="Pfam" id="PF07905">
    <property type="entry name" value="PucR"/>
    <property type="match status" value="1"/>
</dbReference>
<keyword evidence="4" id="KW-1185">Reference proteome</keyword>
<evidence type="ECO:0000259" key="2">
    <source>
        <dbReference type="Pfam" id="PF13556"/>
    </source>
</evidence>
<gene>
    <name evidence="3" type="ORF">EV379_0348</name>
</gene>
<dbReference type="RefSeq" id="WP_130504634.1">
    <property type="nucleotide sequence ID" value="NZ_SHLC01000001.1"/>
</dbReference>
<dbReference type="AlphaFoldDB" id="A0A4Q8AI67"/>